<dbReference type="Gene3D" id="3.30.420.150">
    <property type="entry name" value="Exopolyphosphatase. Domain 2"/>
    <property type="match status" value="1"/>
</dbReference>
<gene>
    <name evidence="3" type="ORF">PUV54_15330</name>
</gene>
<reference evidence="3" key="1">
    <citation type="submission" date="2023-02" db="EMBL/GenBank/DDBJ databases">
        <title>Genome sequence of Hyphococcus flavus.</title>
        <authorList>
            <person name="Rong J.-C."/>
            <person name="Zhao Q."/>
            <person name="Yi M."/>
            <person name="Wu J.-Y."/>
        </authorList>
    </citation>
    <scope>NUCLEOTIDE SEQUENCE</scope>
    <source>
        <strain evidence="3">MCCC 1K03223</strain>
    </source>
</reference>
<proteinExistence type="predicted"/>
<feature type="compositionally biased region" description="Basic residues" evidence="1">
    <location>
        <begin position="32"/>
        <end position="43"/>
    </location>
</feature>
<sequence>MTEVKSGGDAGGRGGGKTPQDRQAQNASKQSSQKRFKHKRRAPRLAALDLGTNNCRLLIAAPSGKSLRIVDAYSQIVRLGEGLSKTGVLSQEAMQRTFGALEACAEKIKRRGVTHMRCIATQACRGAENGEEFLQEVKLRTGLEFEVISTEEEARLAVAGCAELIDDDAPSGLIFDIGGGSTELSWVQRKQAGKPVEIATWASMPFGVVSLSEKWGGRDIDAQTYADIVEEVRLAISELGDPEGLKNAFQSGNAHLLGTSGTVTSIAGVHLRLRRYRRDKVDGLWLTAREARGVSEKLRKMSFDERADEPCIGRERADLVVCGCAILDALLHEWPAERIRVADRGLREGILAELSLQARKERNRRRRANR</sequence>
<dbReference type="CDD" id="cd24054">
    <property type="entry name" value="ASKHA_NBD_AaPPX-GppA_MtPPX2-like"/>
    <property type="match status" value="1"/>
</dbReference>
<organism evidence="3 4">
    <name type="scientific">Hyphococcus flavus</name>
    <dbReference type="NCBI Taxonomy" id="1866326"/>
    <lineage>
        <taxon>Bacteria</taxon>
        <taxon>Pseudomonadati</taxon>
        <taxon>Pseudomonadota</taxon>
        <taxon>Alphaproteobacteria</taxon>
        <taxon>Parvularculales</taxon>
        <taxon>Parvularculaceae</taxon>
        <taxon>Hyphococcus</taxon>
    </lineage>
</organism>
<dbReference type="GO" id="GO:0016462">
    <property type="term" value="F:pyrophosphatase activity"/>
    <property type="evidence" value="ECO:0007669"/>
    <property type="project" value="TreeGrafter"/>
</dbReference>
<feature type="compositionally biased region" description="Gly residues" evidence="1">
    <location>
        <begin position="8"/>
        <end position="17"/>
    </location>
</feature>
<name>A0AAE9ZJ15_9PROT</name>
<dbReference type="AlphaFoldDB" id="A0AAE9ZJ15"/>
<dbReference type="InterPro" id="IPR043129">
    <property type="entry name" value="ATPase_NBD"/>
</dbReference>
<dbReference type="PANTHER" id="PTHR30005:SF0">
    <property type="entry name" value="RETROGRADE REGULATION PROTEIN 2"/>
    <property type="match status" value="1"/>
</dbReference>
<dbReference type="Proteomes" id="UP001214043">
    <property type="component" value="Chromosome"/>
</dbReference>
<dbReference type="PANTHER" id="PTHR30005">
    <property type="entry name" value="EXOPOLYPHOSPHATASE"/>
    <property type="match status" value="1"/>
</dbReference>
<keyword evidence="4" id="KW-1185">Reference proteome</keyword>
<evidence type="ECO:0000313" key="4">
    <source>
        <dbReference type="Proteomes" id="UP001214043"/>
    </source>
</evidence>
<dbReference type="Gene3D" id="3.30.420.40">
    <property type="match status" value="1"/>
</dbReference>
<dbReference type="Pfam" id="PF02541">
    <property type="entry name" value="Ppx-GppA"/>
    <property type="match status" value="1"/>
</dbReference>
<evidence type="ECO:0000313" key="3">
    <source>
        <dbReference type="EMBL" id="WDI31320.1"/>
    </source>
</evidence>
<accession>A0AAE9ZJ15</accession>
<dbReference type="SUPFAM" id="SSF53067">
    <property type="entry name" value="Actin-like ATPase domain"/>
    <property type="match status" value="2"/>
</dbReference>
<protein>
    <submittedName>
        <fullName evidence="3">Ppx/GppA phosphatase family protein</fullName>
    </submittedName>
</protein>
<dbReference type="RefSeq" id="WP_274493188.1">
    <property type="nucleotide sequence ID" value="NZ_CP118166.1"/>
</dbReference>
<dbReference type="InterPro" id="IPR050273">
    <property type="entry name" value="GppA/Ppx_hydrolase"/>
</dbReference>
<dbReference type="EMBL" id="CP118166">
    <property type="protein sequence ID" value="WDI31320.1"/>
    <property type="molecule type" value="Genomic_DNA"/>
</dbReference>
<dbReference type="InterPro" id="IPR003695">
    <property type="entry name" value="Ppx_GppA_N"/>
</dbReference>
<feature type="region of interest" description="Disordered" evidence="1">
    <location>
        <begin position="1"/>
        <end position="43"/>
    </location>
</feature>
<evidence type="ECO:0000259" key="2">
    <source>
        <dbReference type="Pfam" id="PF02541"/>
    </source>
</evidence>
<feature type="domain" description="Ppx/GppA phosphatase N-terminal" evidence="2">
    <location>
        <begin position="60"/>
        <end position="355"/>
    </location>
</feature>
<evidence type="ECO:0000256" key="1">
    <source>
        <dbReference type="SAM" id="MobiDB-lite"/>
    </source>
</evidence>
<dbReference type="KEGG" id="hfl:PUV54_15330"/>